<feature type="non-terminal residue" evidence="2">
    <location>
        <position position="1"/>
    </location>
</feature>
<dbReference type="EMBL" id="JASCZI010063715">
    <property type="protein sequence ID" value="MED6141414.1"/>
    <property type="molecule type" value="Genomic_DNA"/>
</dbReference>
<dbReference type="Proteomes" id="UP001341840">
    <property type="component" value="Unassembled WGS sequence"/>
</dbReference>
<accession>A0ABU6SY76</accession>
<evidence type="ECO:0000313" key="3">
    <source>
        <dbReference type="Proteomes" id="UP001341840"/>
    </source>
</evidence>
<organism evidence="2 3">
    <name type="scientific">Stylosanthes scabra</name>
    <dbReference type="NCBI Taxonomy" id="79078"/>
    <lineage>
        <taxon>Eukaryota</taxon>
        <taxon>Viridiplantae</taxon>
        <taxon>Streptophyta</taxon>
        <taxon>Embryophyta</taxon>
        <taxon>Tracheophyta</taxon>
        <taxon>Spermatophyta</taxon>
        <taxon>Magnoliopsida</taxon>
        <taxon>eudicotyledons</taxon>
        <taxon>Gunneridae</taxon>
        <taxon>Pentapetalae</taxon>
        <taxon>rosids</taxon>
        <taxon>fabids</taxon>
        <taxon>Fabales</taxon>
        <taxon>Fabaceae</taxon>
        <taxon>Papilionoideae</taxon>
        <taxon>50 kb inversion clade</taxon>
        <taxon>dalbergioids sensu lato</taxon>
        <taxon>Dalbergieae</taxon>
        <taxon>Pterocarpus clade</taxon>
        <taxon>Stylosanthes</taxon>
    </lineage>
</organism>
<sequence length="109" mass="12587">AITADDRLEYRPSWISEDSHVWMTFKVHKRVMEDRFMEFYVEVYQVVGSSGFCLFVPPTTHALIHVVALDDVAMQDYNFKDNSNYEEESLHHSTENDEEVPNTPTVGGS</sequence>
<feature type="region of interest" description="Disordered" evidence="1">
    <location>
        <begin position="84"/>
        <end position="109"/>
    </location>
</feature>
<keyword evidence="3" id="KW-1185">Reference proteome</keyword>
<protein>
    <submittedName>
        <fullName evidence="2">Uncharacterized protein</fullName>
    </submittedName>
</protein>
<comment type="caution">
    <text evidence="2">The sequence shown here is derived from an EMBL/GenBank/DDBJ whole genome shotgun (WGS) entry which is preliminary data.</text>
</comment>
<name>A0ABU6SY76_9FABA</name>
<evidence type="ECO:0000313" key="2">
    <source>
        <dbReference type="EMBL" id="MED6141414.1"/>
    </source>
</evidence>
<reference evidence="2 3" key="1">
    <citation type="journal article" date="2023" name="Plants (Basel)">
        <title>Bridging the Gap: Combining Genomics and Transcriptomics Approaches to Understand Stylosanthes scabra, an Orphan Legume from the Brazilian Caatinga.</title>
        <authorList>
            <person name="Ferreira-Neto J.R.C."/>
            <person name="da Silva M.D."/>
            <person name="Binneck E."/>
            <person name="de Melo N.F."/>
            <person name="da Silva R.H."/>
            <person name="de Melo A.L.T.M."/>
            <person name="Pandolfi V."/>
            <person name="Bustamante F.O."/>
            <person name="Brasileiro-Vidal A.C."/>
            <person name="Benko-Iseppon A.M."/>
        </authorList>
    </citation>
    <scope>NUCLEOTIDE SEQUENCE [LARGE SCALE GENOMIC DNA]</scope>
    <source>
        <tissue evidence="2">Leaves</tissue>
    </source>
</reference>
<proteinExistence type="predicted"/>
<gene>
    <name evidence="2" type="ORF">PIB30_103146</name>
</gene>
<evidence type="ECO:0000256" key="1">
    <source>
        <dbReference type="SAM" id="MobiDB-lite"/>
    </source>
</evidence>